<feature type="non-terminal residue" evidence="1">
    <location>
        <position position="1"/>
    </location>
</feature>
<dbReference type="AlphaFoldDB" id="A0A9N9JL09"/>
<comment type="caution">
    <text evidence="1">The sequence shown here is derived from an EMBL/GenBank/DDBJ whole genome shotgun (WGS) entry which is preliminary data.</text>
</comment>
<gene>
    <name evidence="1" type="ORF">AMORRO_LOCUS17598</name>
</gene>
<evidence type="ECO:0000313" key="1">
    <source>
        <dbReference type="EMBL" id="CAG8784495.1"/>
    </source>
</evidence>
<dbReference type="EMBL" id="CAJVPV010055413">
    <property type="protein sequence ID" value="CAG8784495.1"/>
    <property type="molecule type" value="Genomic_DNA"/>
</dbReference>
<name>A0A9N9JL09_9GLOM</name>
<keyword evidence="2" id="KW-1185">Reference proteome</keyword>
<sequence length="201" mass="24565">WRLASGAFPFSDNLARFFNFKSQQELIESFKQQVATDSDLVNCDLDVWSTALIITYLKILCWKYRSEWEFIIDDSEYWLSTQMNNLDDVDRLYEVCRKFIMERFRIETIDKDTRITIRTVKRVISYQNEDGCVDLNEKVAKFYGFQSVEEFKKHLMKYFKTERVTKLHINIWVTAYTIWYLRLVTYNYRQEWIQPYEKSYE</sequence>
<organism evidence="1 2">
    <name type="scientific">Acaulospora morrowiae</name>
    <dbReference type="NCBI Taxonomy" id="94023"/>
    <lineage>
        <taxon>Eukaryota</taxon>
        <taxon>Fungi</taxon>
        <taxon>Fungi incertae sedis</taxon>
        <taxon>Mucoromycota</taxon>
        <taxon>Glomeromycotina</taxon>
        <taxon>Glomeromycetes</taxon>
        <taxon>Diversisporales</taxon>
        <taxon>Acaulosporaceae</taxon>
        <taxon>Acaulospora</taxon>
    </lineage>
</organism>
<protein>
    <submittedName>
        <fullName evidence="1">2521_t:CDS:1</fullName>
    </submittedName>
</protein>
<dbReference type="OrthoDB" id="9895617at2759"/>
<evidence type="ECO:0000313" key="2">
    <source>
        <dbReference type="Proteomes" id="UP000789342"/>
    </source>
</evidence>
<reference evidence="1" key="1">
    <citation type="submission" date="2021-06" db="EMBL/GenBank/DDBJ databases">
        <authorList>
            <person name="Kallberg Y."/>
            <person name="Tangrot J."/>
            <person name="Rosling A."/>
        </authorList>
    </citation>
    <scope>NUCLEOTIDE SEQUENCE</scope>
    <source>
        <strain evidence="1">CL551</strain>
    </source>
</reference>
<accession>A0A9N9JL09</accession>
<dbReference type="Proteomes" id="UP000789342">
    <property type="component" value="Unassembled WGS sequence"/>
</dbReference>
<proteinExistence type="predicted"/>
<feature type="non-terminal residue" evidence="1">
    <location>
        <position position="201"/>
    </location>
</feature>